<feature type="region of interest" description="Disordered" evidence="6">
    <location>
        <begin position="81"/>
        <end position="100"/>
    </location>
</feature>
<gene>
    <name evidence="9" type="ORF">RMCC_1978</name>
</gene>
<dbReference type="AlphaFoldDB" id="A0A117I9L7"/>
<feature type="domain" description="Cardiolipin synthase N-terminal" evidence="8">
    <location>
        <begin position="10"/>
        <end position="55"/>
    </location>
</feature>
<dbReference type="Proteomes" id="UP000069443">
    <property type="component" value="Unassembled WGS sequence"/>
</dbReference>
<dbReference type="STRING" id="228230.RMCC_1978"/>
<evidence type="ECO:0000256" key="5">
    <source>
        <dbReference type="ARBA" id="ARBA00023136"/>
    </source>
</evidence>
<evidence type="ECO:0000313" key="10">
    <source>
        <dbReference type="Proteomes" id="UP000069443"/>
    </source>
</evidence>
<dbReference type="RefSeq" id="WP_062656245.1">
    <property type="nucleotide sequence ID" value="NZ_BCSY01000036.1"/>
</dbReference>
<name>A0A117I9L7_MYCCR</name>
<dbReference type="EMBL" id="BCSY01000036">
    <property type="protein sequence ID" value="GAS95012.1"/>
    <property type="molecule type" value="Genomic_DNA"/>
</dbReference>
<dbReference type="Pfam" id="PF13396">
    <property type="entry name" value="PLDc_N"/>
    <property type="match status" value="1"/>
</dbReference>
<evidence type="ECO:0000256" key="1">
    <source>
        <dbReference type="ARBA" id="ARBA00004651"/>
    </source>
</evidence>
<keyword evidence="3 7" id="KW-0812">Transmembrane</keyword>
<evidence type="ECO:0000256" key="3">
    <source>
        <dbReference type="ARBA" id="ARBA00022692"/>
    </source>
</evidence>
<keyword evidence="5 7" id="KW-0472">Membrane</keyword>
<evidence type="ECO:0000256" key="7">
    <source>
        <dbReference type="SAM" id="Phobius"/>
    </source>
</evidence>
<evidence type="ECO:0000313" key="9">
    <source>
        <dbReference type="EMBL" id="GAS95012.1"/>
    </source>
</evidence>
<dbReference type="InterPro" id="IPR027379">
    <property type="entry name" value="CLS_N"/>
</dbReference>
<evidence type="ECO:0000256" key="6">
    <source>
        <dbReference type="SAM" id="MobiDB-lite"/>
    </source>
</evidence>
<protein>
    <recommendedName>
        <fullName evidence="8">Cardiolipin synthase N-terminal domain-containing protein</fullName>
    </recommendedName>
</protein>
<evidence type="ECO:0000256" key="4">
    <source>
        <dbReference type="ARBA" id="ARBA00022989"/>
    </source>
</evidence>
<keyword evidence="2" id="KW-1003">Cell membrane</keyword>
<accession>A0A117I9L7</accession>
<comment type="subcellular location">
    <subcellularLocation>
        <location evidence="1">Cell membrane</location>
        <topology evidence="1">Multi-pass membrane protein</topology>
    </subcellularLocation>
</comment>
<keyword evidence="10" id="KW-1185">Reference proteome</keyword>
<proteinExistence type="predicted"/>
<sequence>MPYLGLLVTALLVTAIVDIARADEERIRGFGRTQWTLLVVLAPVAGALAWFIAGRPTADRVAPIAPIVDDAAEDEFRRQCRERAEMQRRAGRSQRDSTPD</sequence>
<keyword evidence="4 7" id="KW-1133">Transmembrane helix</keyword>
<dbReference type="OrthoDB" id="3298527at2"/>
<dbReference type="GO" id="GO:0005886">
    <property type="term" value="C:plasma membrane"/>
    <property type="evidence" value="ECO:0007669"/>
    <property type="project" value="UniProtKB-SubCell"/>
</dbReference>
<comment type="caution">
    <text evidence="9">The sequence shown here is derived from an EMBL/GenBank/DDBJ whole genome shotgun (WGS) entry which is preliminary data.</text>
</comment>
<reference evidence="10" key="2">
    <citation type="submission" date="2016-02" db="EMBL/GenBank/DDBJ databases">
        <title>Draft genome sequence of five rapidly growing Mycobacterium species.</title>
        <authorList>
            <person name="Katahira K."/>
            <person name="Gotou Y."/>
            <person name="Iida K."/>
            <person name="Ogura Y."/>
            <person name="Hayashi T."/>
        </authorList>
    </citation>
    <scope>NUCLEOTIDE SEQUENCE [LARGE SCALE GENOMIC DNA]</scope>
    <source>
        <strain evidence="10">JCM15298</strain>
    </source>
</reference>
<reference evidence="10" key="1">
    <citation type="journal article" date="2016" name="Genome Announc.">
        <title>Draft Genome Sequences of Five Rapidly Growing Mycobacterium Species, M. thermoresistibile, M. fortuitum subsp. acetamidolyticum, M. canariasense, M. brisbanense, and M. novocastrense.</title>
        <authorList>
            <person name="Katahira K."/>
            <person name="Ogura Y."/>
            <person name="Gotoh Y."/>
            <person name="Hayashi T."/>
        </authorList>
    </citation>
    <scope>NUCLEOTIDE SEQUENCE [LARGE SCALE GENOMIC DNA]</scope>
    <source>
        <strain evidence="10">JCM15298</strain>
    </source>
</reference>
<evidence type="ECO:0000259" key="8">
    <source>
        <dbReference type="Pfam" id="PF13396"/>
    </source>
</evidence>
<organism evidence="9 10">
    <name type="scientific">Mycolicibacterium canariasense</name>
    <name type="common">Mycobacterium canariasense</name>
    <dbReference type="NCBI Taxonomy" id="228230"/>
    <lineage>
        <taxon>Bacteria</taxon>
        <taxon>Bacillati</taxon>
        <taxon>Actinomycetota</taxon>
        <taxon>Actinomycetes</taxon>
        <taxon>Mycobacteriales</taxon>
        <taxon>Mycobacteriaceae</taxon>
        <taxon>Mycolicibacterium</taxon>
    </lineage>
</organism>
<evidence type="ECO:0000256" key="2">
    <source>
        <dbReference type="ARBA" id="ARBA00022475"/>
    </source>
</evidence>
<feature type="transmembrane region" description="Helical" evidence="7">
    <location>
        <begin position="32"/>
        <end position="53"/>
    </location>
</feature>